<protein>
    <submittedName>
        <fullName evidence="1">Uncharacterized protein</fullName>
    </submittedName>
</protein>
<dbReference type="AlphaFoldDB" id="A0A8H5ZSF6"/>
<evidence type="ECO:0000313" key="1">
    <source>
        <dbReference type="EMBL" id="KAF5854289.1"/>
    </source>
</evidence>
<proteinExistence type="predicted"/>
<organism evidence="1 2">
    <name type="scientific">Cochliobolus sativus</name>
    <name type="common">Common root rot and spot blotch fungus</name>
    <name type="synonym">Bipolaris sorokiniana</name>
    <dbReference type="NCBI Taxonomy" id="45130"/>
    <lineage>
        <taxon>Eukaryota</taxon>
        <taxon>Fungi</taxon>
        <taxon>Dikarya</taxon>
        <taxon>Ascomycota</taxon>
        <taxon>Pezizomycotina</taxon>
        <taxon>Dothideomycetes</taxon>
        <taxon>Pleosporomycetidae</taxon>
        <taxon>Pleosporales</taxon>
        <taxon>Pleosporineae</taxon>
        <taxon>Pleosporaceae</taxon>
        <taxon>Bipolaris</taxon>
    </lineage>
</organism>
<name>A0A8H5ZSF6_COCSA</name>
<gene>
    <name evidence="1" type="ORF">GGP41_007025</name>
</gene>
<accession>A0A8H5ZSF6</accession>
<dbReference type="EMBL" id="WNKQ01000001">
    <property type="protein sequence ID" value="KAF5854289.1"/>
    <property type="molecule type" value="Genomic_DNA"/>
</dbReference>
<reference evidence="1" key="1">
    <citation type="submission" date="2019-11" db="EMBL/GenBank/DDBJ databases">
        <title>Bipolaris sorokiniana Genome sequencing.</title>
        <authorList>
            <person name="Wang H."/>
        </authorList>
    </citation>
    <scope>NUCLEOTIDE SEQUENCE</scope>
</reference>
<sequence>MPGKGRRETLSNTALVNLSQRKKVGRRAIYLHSNLNLFKTLISSLLTANDQATNPAKHRTYSTMLRQRSKFIKSLVEDDMAFMLTTDVNLMFSAILDMFMGPEIAHTPIASTYHNSDALASFKLNTRSPYTNV</sequence>
<comment type="caution">
    <text evidence="1">The sequence shown here is derived from an EMBL/GenBank/DDBJ whole genome shotgun (WGS) entry which is preliminary data.</text>
</comment>
<dbReference type="Proteomes" id="UP000624244">
    <property type="component" value="Unassembled WGS sequence"/>
</dbReference>
<evidence type="ECO:0000313" key="2">
    <source>
        <dbReference type="Proteomes" id="UP000624244"/>
    </source>
</evidence>